<dbReference type="InterPro" id="IPR029787">
    <property type="entry name" value="Nucleotide_cyclase"/>
</dbReference>
<dbReference type="SMART" id="SM00044">
    <property type="entry name" value="CYCc"/>
    <property type="match status" value="1"/>
</dbReference>
<dbReference type="InterPro" id="IPR050697">
    <property type="entry name" value="Adenylyl/Guanylyl_Cyclase_3/4"/>
</dbReference>
<dbReference type="RefSeq" id="WP_340518807.1">
    <property type="nucleotide sequence ID" value="NZ_JBBLXS010000041.1"/>
</dbReference>
<feature type="domain" description="Guanylate cyclase" evidence="3">
    <location>
        <begin position="158"/>
        <end position="284"/>
    </location>
</feature>
<keyword evidence="5" id="KW-1185">Reference proteome</keyword>
<sequence>MTTQINLAQSTSPEELKTQLQHLMEKLEEVEDEKNSYETLVEIITEHSTDLENQIRHNNREMQTYIEQVKKVIDAAIAVKNNCFEPQILSDVAARSDTLGELAQVFSHMVQTVKAREQELEKLLQAYGRFVPDEFLQFLGKQSIVDFQLGDHVSKEMAIMFSDIRSFTTMAEQMTAQQNFNFINSYLQRISPGIRNHNGFIVKYMGDGVMAVFPEGVDDAIEAGIVKLEELQKYNQSRKINGEIPVNIGIGIHVGDTMVGIIGEANRMQADALSDPVNITARLEGLTKYYGVSLLISGDVVQRLSQPSKYHIRFLDRAIVKGRQEAITVCEVLDVEVEPVRSLKILTLPIFEDGLEQYCQGNFANAKVCFEKIVALNPDDKPSQIYLERIQALLENSIPANWNGVWKFTQK</sequence>
<dbReference type="CDD" id="cd07302">
    <property type="entry name" value="CHD"/>
    <property type="match status" value="1"/>
</dbReference>
<dbReference type="PROSITE" id="PS50125">
    <property type="entry name" value="GUANYLATE_CYCLASE_2"/>
    <property type="match status" value="1"/>
</dbReference>
<accession>A0ABU8YIU0</accession>
<comment type="similarity">
    <text evidence="1">Belongs to the adenylyl cyclase class-3 family.</text>
</comment>
<evidence type="ECO:0000256" key="2">
    <source>
        <dbReference type="SAM" id="Coils"/>
    </source>
</evidence>
<dbReference type="EC" id="4.6.1.-" evidence="4"/>
<dbReference type="InterPro" id="IPR001054">
    <property type="entry name" value="A/G_cyclase"/>
</dbReference>
<dbReference type="PANTHER" id="PTHR43081:SF1">
    <property type="entry name" value="ADENYLATE CYCLASE, TERMINAL-DIFFERENTIATION SPECIFIC"/>
    <property type="match status" value="1"/>
</dbReference>
<dbReference type="Gene3D" id="3.30.70.1230">
    <property type="entry name" value="Nucleotide cyclase"/>
    <property type="match status" value="1"/>
</dbReference>
<organism evidence="4 5">
    <name type="scientific">Microcoleus anatoxicus PTRS2</name>
    <dbReference type="NCBI Taxonomy" id="2705321"/>
    <lineage>
        <taxon>Bacteria</taxon>
        <taxon>Bacillati</taxon>
        <taxon>Cyanobacteriota</taxon>
        <taxon>Cyanophyceae</taxon>
        <taxon>Oscillatoriophycideae</taxon>
        <taxon>Oscillatoriales</taxon>
        <taxon>Microcoleaceae</taxon>
        <taxon>Microcoleus</taxon>
        <taxon>Microcoleus anatoxicus</taxon>
    </lineage>
</organism>
<dbReference type="PANTHER" id="PTHR43081">
    <property type="entry name" value="ADENYLATE CYCLASE, TERMINAL-DIFFERENTIATION SPECIFIC-RELATED"/>
    <property type="match status" value="1"/>
</dbReference>
<keyword evidence="2" id="KW-0175">Coiled coil</keyword>
<proteinExistence type="inferred from homology"/>
<dbReference type="Pfam" id="PF00211">
    <property type="entry name" value="Guanylate_cyc"/>
    <property type="match status" value="1"/>
</dbReference>
<reference evidence="4 5" key="1">
    <citation type="journal article" date="2020" name="Harmful Algae">
        <title>Molecular and morphological characterization of a novel dihydroanatoxin-a producing Microcoleus species (cyanobacteria) from the Russian River, California, USA.</title>
        <authorList>
            <person name="Conklin K.Y."/>
            <person name="Stancheva R."/>
            <person name="Otten T.G."/>
            <person name="Fadness R."/>
            <person name="Boyer G.L."/>
            <person name="Read B."/>
            <person name="Zhang X."/>
            <person name="Sheath R.G."/>
        </authorList>
    </citation>
    <scope>NUCLEOTIDE SEQUENCE [LARGE SCALE GENOMIC DNA]</scope>
    <source>
        <strain evidence="4 5">PTRS2</strain>
    </source>
</reference>
<name>A0ABU8YIU0_9CYAN</name>
<dbReference type="EMBL" id="JBBLXS010000041">
    <property type="protein sequence ID" value="MEK0184259.1"/>
    <property type="molecule type" value="Genomic_DNA"/>
</dbReference>
<comment type="caution">
    <text evidence="4">The sequence shown here is derived from an EMBL/GenBank/DDBJ whole genome shotgun (WGS) entry which is preliminary data.</text>
</comment>
<evidence type="ECO:0000313" key="5">
    <source>
        <dbReference type="Proteomes" id="UP001384579"/>
    </source>
</evidence>
<dbReference type="GO" id="GO:0016829">
    <property type="term" value="F:lyase activity"/>
    <property type="evidence" value="ECO:0007669"/>
    <property type="project" value="UniProtKB-KW"/>
</dbReference>
<keyword evidence="4" id="KW-0456">Lyase</keyword>
<evidence type="ECO:0000256" key="1">
    <source>
        <dbReference type="ARBA" id="ARBA00005381"/>
    </source>
</evidence>
<gene>
    <name evidence="4" type="ORF">WMG39_05270</name>
</gene>
<evidence type="ECO:0000313" key="4">
    <source>
        <dbReference type="EMBL" id="MEK0184259.1"/>
    </source>
</evidence>
<dbReference type="SUPFAM" id="SSF55073">
    <property type="entry name" value="Nucleotide cyclase"/>
    <property type="match status" value="1"/>
</dbReference>
<protein>
    <submittedName>
        <fullName evidence="4">Adenylate/guanylate cyclase domain-containing protein</fullName>
        <ecNumber evidence="4">4.6.1.-</ecNumber>
    </submittedName>
</protein>
<dbReference type="Proteomes" id="UP001384579">
    <property type="component" value="Unassembled WGS sequence"/>
</dbReference>
<feature type="coiled-coil region" evidence="2">
    <location>
        <begin position="13"/>
        <end position="47"/>
    </location>
</feature>
<evidence type="ECO:0000259" key="3">
    <source>
        <dbReference type="PROSITE" id="PS50125"/>
    </source>
</evidence>